<reference evidence="4 5" key="1">
    <citation type="journal article" date="1995" name="DNA Res.">
        <title>Sequence analysis of the genome of the unicellular cyanobacterium Synechocystis sp. strain PCC6803. I. Sequence features in the 1 Mb region from map positions 64% to 92% of the genome.</title>
        <authorList>
            <person name="Kaneko T."/>
            <person name="Tanaka A."/>
            <person name="Sato S."/>
            <person name="Kotani H."/>
            <person name="Sazuka T."/>
            <person name="Miyajima N."/>
            <person name="Sugiura M."/>
            <person name="Tabata S."/>
        </authorList>
    </citation>
    <scope>NUCLEOTIDE SEQUENCE [LARGE SCALE GENOMIC DNA]</scope>
    <source>
        <strain evidence="5">ATCC 27184 / PCC 6803 / Kazusa</strain>
    </source>
</reference>
<dbReference type="EnsemblBacteria" id="BAA16630">
    <property type="protein sequence ID" value="BAA16630"/>
    <property type="gene ID" value="BAA16630"/>
</dbReference>
<dbReference type="PANTHER" id="PTHR43861">
    <property type="entry name" value="TRANS-ACONITATE 2-METHYLTRANSFERASE-RELATED"/>
    <property type="match status" value="1"/>
</dbReference>
<dbReference type="AlphaFoldDB" id="P72628"/>
<dbReference type="CDD" id="cd02440">
    <property type="entry name" value="AdoMet_MTases"/>
    <property type="match status" value="1"/>
</dbReference>
<dbReference type="PaxDb" id="1148-1651702"/>
<keyword evidence="1" id="KW-0489">Methyltransferase</keyword>
<dbReference type="PIR" id="S74478">
    <property type="entry name" value="S74478"/>
</dbReference>
<dbReference type="GO" id="GO:0005829">
    <property type="term" value="C:cytosol"/>
    <property type="evidence" value="ECO:0000318"/>
    <property type="project" value="GO_Central"/>
</dbReference>
<name>P72628_SYNY3</name>
<dbReference type="InterPro" id="IPR041698">
    <property type="entry name" value="Methyltransf_25"/>
</dbReference>
<dbReference type="Pfam" id="PF13649">
    <property type="entry name" value="Methyltransf_25"/>
    <property type="match status" value="1"/>
</dbReference>
<evidence type="ECO:0000313" key="4">
    <source>
        <dbReference type="EMBL" id="BAA16630.1"/>
    </source>
</evidence>
<sequence>MRNGKFPIPAFSAITMTTPLEKKSTIEDIRSRFDKDVARFSSLETGQATTIDAPLAMSLITEAAISCTKNIRHVLDIGCGAGNNTLRLRQSANYDFNVDLLDLSAPMLMKAAERVQQLNRGLVRTIQGDFRSVSLPNSTYDVLIAAAVLHHLRDDEDWRQAFQKIYNLLAPGGSVWITDLVSHEQPAVQAMMWDRYGDYLVSLGGAEYRDKVFGYIDREDSPRPVTYQLDLLRSVGFDAVDLLHKNSCFAAFGAVKH</sequence>
<dbReference type="eggNOG" id="COG2226">
    <property type="taxonomic scope" value="Bacteria"/>
</dbReference>
<dbReference type="GO" id="GO:0008168">
    <property type="term" value="F:methyltransferase activity"/>
    <property type="evidence" value="ECO:0000318"/>
    <property type="project" value="GO_Central"/>
</dbReference>
<dbReference type="GO" id="GO:0032259">
    <property type="term" value="P:methylation"/>
    <property type="evidence" value="ECO:0007669"/>
    <property type="project" value="UniProtKB-KW"/>
</dbReference>
<reference evidence="4 5" key="2">
    <citation type="journal article" date="1996" name="DNA Res.">
        <title>Sequence analysis of the genome of the unicellular cyanobacterium Synechocystis sp. strain PCC6803. II. Sequence determination of the entire genome and assignment of potential protein-coding regions.</title>
        <authorList>
            <person name="Kaneko T."/>
            <person name="Sato S."/>
            <person name="Kotani H."/>
            <person name="Tanaka A."/>
            <person name="Asamizu E."/>
            <person name="Nakamura Y."/>
            <person name="Miyajima N."/>
            <person name="Hirosawa M."/>
            <person name="Sugiura M."/>
            <person name="Sasamoto S."/>
            <person name="Kimura T."/>
            <person name="Hosouchi T."/>
            <person name="Matsuno A."/>
            <person name="Muraki A."/>
            <person name="Nakazaki N."/>
            <person name="Naruo K."/>
            <person name="Okumura S."/>
            <person name="Shimpo S."/>
            <person name="Takeuchi C."/>
            <person name="Wada T."/>
            <person name="Watanabe A."/>
            <person name="Yamada M."/>
            <person name="Yasuda M."/>
            <person name="Tabata S."/>
        </authorList>
    </citation>
    <scope>NUCLEOTIDE SEQUENCE [LARGE SCALE GENOMIC DNA]</scope>
    <source>
        <strain evidence="5">ATCC 27184 / PCC 6803 / Kazusa</strain>
    </source>
</reference>
<dbReference type="KEGG" id="syn:slr1115"/>
<dbReference type="Proteomes" id="UP000001425">
    <property type="component" value="Chromosome"/>
</dbReference>
<organism evidence="4 5">
    <name type="scientific">Synechocystis sp. (strain ATCC 27184 / PCC 6803 / Kazusa)</name>
    <dbReference type="NCBI Taxonomy" id="1111708"/>
    <lineage>
        <taxon>Bacteria</taxon>
        <taxon>Bacillati</taxon>
        <taxon>Cyanobacteriota</taxon>
        <taxon>Cyanophyceae</taxon>
        <taxon>Synechococcales</taxon>
        <taxon>Merismopediaceae</taxon>
        <taxon>Synechocystis</taxon>
    </lineage>
</organism>
<feature type="domain" description="Methyltransferase" evidence="3">
    <location>
        <begin position="74"/>
        <end position="173"/>
    </location>
</feature>
<dbReference type="InParanoid" id="P72628"/>
<dbReference type="PhylomeDB" id="P72628"/>
<gene>
    <name evidence="4" type="ordered locus">slr1115</name>
</gene>
<proteinExistence type="predicted"/>
<dbReference type="STRING" id="1148.gene:10497485"/>
<dbReference type="InterPro" id="IPR029063">
    <property type="entry name" value="SAM-dependent_MTases_sf"/>
</dbReference>
<evidence type="ECO:0000256" key="2">
    <source>
        <dbReference type="ARBA" id="ARBA00022679"/>
    </source>
</evidence>
<accession>P72628</accession>
<evidence type="ECO:0000256" key="1">
    <source>
        <dbReference type="ARBA" id="ARBA00022603"/>
    </source>
</evidence>
<dbReference type="PANTHER" id="PTHR43861:SF1">
    <property type="entry name" value="TRANS-ACONITATE 2-METHYLTRANSFERASE"/>
    <property type="match status" value="1"/>
</dbReference>
<evidence type="ECO:0000313" key="5">
    <source>
        <dbReference type="Proteomes" id="UP000001425"/>
    </source>
</evidence>
<keyword evidence="2" id="KW-0808">Transferase</keyword>
<keyword evidence="5" id="KW-1185">Reference proteome</keyword>
<protein>
    <submittedName>
        <fullName evidence="4">Slr1115 protein</fullName>
    </submittedName>
</protein>
<evidence type="ECO:0000259" key="3">
    <source>
        <dbReference type="Pfam" id="PF13649"/>
    </source>
</evidence>
<dbReference type="EMBL" id="BA000022">
    <property type="protein sequence ID" value="BAA16630.1"/>
    <property type="molecule type" value="Genomic_DNA"/>
</dbReference>
<dbReference type="Gene3D" id="3.40.50.150">
    <property type="entry name" value="Vaccinia Virus protein VP39"/>
    <property type="match status" value="1"/>
</dbReference>
<dbReference type="SUPFAM" id="SSF53335">
    <property type="entry name" value="S-adenosyl-L-methionine-dependent methyltransferases"/>
    <property type="match status" value="1"/>
</dbReference>